<proteinExistence type="predicted"/>
<keyword evidence="2" id="KW-1133">Transmembrane helix</keyword>
<protein>
    <recommendedName>
        <fullName evidence="5">Adhesin domain-containing protein</fullName>
    </recommendedName>
</protein>
<organism evidence="3 4">
    <name type="scientific">Dictyobacter arantiisoli</name>
    <dbReference type="NCBI Taxonomy" id="2014874"/>
    <lineage>
        <taxon>Bacteria</taxon>
        <taxon>Bacillati</taxon>
        <taxon>Chloroflexota</taxon>
        <taxon>Ktedonobacteria</taxon>
        <taxon>Ktedonobacterales</taxon>
        <taxon>Dictyobacteraceae</taxon>
        <taxon>Dictyobacter</taxon>
    </lineage>
</organism>
<keyword evidence="4" id="KW-1185">Reference proteome</keyword>
<dbReference type="Proteomes" id="UP000322530">
    <property type="component" value="Unassembled WGS sequence"/>
</dbReference>
<sequence length="324" mass="35654">MNQQSEFERREQAANIADTSYMMNNDPREQRQAQEREPLQDTEAYQAGYAAAMRQRMEGYEGQKIYPQSQRRRRPRRLWIAASIILLLLVLGGAFNFATNVTGNHATLYPTRTFTVGAMPKIIVNAQVGSIRFHTGASDTVTVTATEKDSGLFNQSHAVNVESTQDSNSNTITVNEQKTSGSDFMHNKNVDIDVTLPANSNIQSSLNLGNITINGVSGTMDVKDNTGKVEIEDSTLTGTSSIRENIGDITFQGSITNDGDYTFEDNTGAINLTFPADQIFALDSKTNIGKVSNEFNSNDNPANTESHIHLHLKNNIGAININKQ</sequence>
<feature type="compositionally biased region" description="Basic and acidic residues" evidence="1">
    <location>
        <begin position="1"/>
        <end position="12"/>
    </location>
</feature>
<feature type="region of interest" description="Disordered" evidence="1">
    <location>
        <begin position="1"/>
        <end position="41"/>
    </location>
</feature>
<evidence type="ECO:0008006" key="5">
    <source>
        <dbReference type="Google" id="ProtNLM"/>
    </source>
</evidence>
<dbReference type="OrthoDB" id="156605at2"/>
<feature type="transmembrane region" description="Helical" evidence="2">
    <location>
        <begin position="78"/>
        <end position="98"/>
    </location>
</feature>
<reference evidence="3 4" key="1">
    <citation type="submission" date="2019-01" db="EMBL/GenBank/DDBJ databases">
        <title>Draft genome sequence of Dictyobacter sp. Uno17.</title>
        <authorList>
            <person name="Wang C.M."/>
            <person name="Zheng Y."/>
            <person name="Sakai Y."/>
            <person name="Abe K."/>
            <person name="Yokota A."/>
            <person name="Yabe S."/>
        </authorList>
    </citation>
    <scope>NUCLEOTIDE SEQUENCE [LARGE SCALE GENOMIC DNA]</scope>
    <source>
        <strain evidence="3 4">Uno17</strain>
    </source>
</reference>
<accession>A0A5A5TGK5</accession>
<evidence type="ECO:0000313" key="3">
    <source>
        <dbReference type="EMBL" id="GCF10159.1"/>
    </source>
</evidence>
<evidence type="ECO:0000256" key="1">
    <source>
        <dbReference type="SAM" id="MobiDB-lite"/>
    </source>
</evidence>
<evidence type="ECO:0000256" key="2">
    <source>
        <dbReference type="SAM" id="Phobius"/>
    </source>
</evidence>
<dbReference type="AlphaFoldDB" id="A0A5A5TGK5"/>
<comment type="caution">
    <text evidence="3">The sequence shown here is derived from an EMBL/GenBank/DDBJ whole genome shotgun (WGS) entry which is preliminary data.</text>
</comment>
<keyword evidence="2" id="KW-0812">Transmembrane</keyword>
<feature type="compositionally biased region" description="Basic and acidic residues" evidence="1">
    <location>
        <begin position="26"/>
        <end position="39"/>
    </location>
</feature>
<keyword evidence="2" id="KW-0472">Membrane</keyword>
<evidence type="ECO:0000313" key="4">
    <source>
        <dbReference type="Proteomes" id="UP000322530"/>
    </source>
</evidence>
<dbReference type="EMBL" id="BIXY01000061">
    <property type="protein sequence ID" value="GCF10159.1"/>
    <property type="molecule type" value="Genomic_DNA"/>
</dbReference>
<gene>
    <name evidence="3" type="ORF">KDI_37230</name>
</gene>
<dbReference type="RefSeq" id="WP_149403055.1">
    <property type="nucleotide sequence ID" value="NZ_BIXY01000061.1"/>
</dbReference>
<name>A0A5A5TGK5_9CHLR</name>